<feature type="region of interest" description="Disordered" evidence="1">
    <location>
        <begin position="45"/>
        <end position="69"/>
    </location>
</feature>
<dbReference type="AlphaFoldDB" id="A0A9D4GLX5"/>
<name>A0A9D4GLX5_DREPO</name>
<reference evidence="2" key="1">
    <citation type="journal article" date="2019" name="bioRxiv">
        <title>The Genome of the Zebra Mussel, Dreissena polymorpha: A Resource for Invasive Species Research.</title>
        <authorList>
            <person name="McCartney M.A."/>
            <person name="Auch B."/>
            <person name="Kono T."/>
            <person name="Mallez S."/>
            <person name="Zhang Y."/>
            <person name="Obille A."/>
            <person name="Becker A."/>
            <person name="Abrahante J.E."/>
            <person name="Garbe J."/>
            <person name="Badalamenti J.P."/>
            <person name="Herman A."/>
            <person name="Mangelson H."/>
            <person name="Liachko I."/>
            <person name="Sullivan S."/>
            <person name="Sone E.D."/>
            <person name="Koren S."/>
            <person name="Silverstein K.A.T."/>
            <person name="Beckman K.B."/>
            <person name="Gohl D.M."/>
        </authorList>
    </citation>
    <scope>NUCLEOTIDE SEQUENCE</scope>
    <source>
        <strain evidence="2">Duluth1</strain>
        <tissue evidence="2">Whole animal</tissue>
    </source>
</reference>
<dbReference type="SUPFAM" id="SSF52058">
    <property type="entry name" value="L domain-like"/>
    <property type="match status" value="1"/>
</dbReference>
<organism evidence="2 3">
    <name type="scientific">Dreissena polymorpha</name>
    <name type="common">Zebra mussel</name>
    <name type="synonym">Mytilus polymorpha</name>
    <dbReference type="NCBI Taxonomy" id="45954"/>
    <lineage>
        <taxon>Eukaryota</taxon>
        <taxon>Metazoa</taxon>
        <taxon>Spiralia</taxon>
        <taxon>Lophotrochozoa</taxon>
        <taxon>Mollusca</taxon>
        <taxon>Bivalvia</taxon>
        <taxon>Autobranchia</taxon>
        <taxon>Heteroconchia</taxon>
        <taxon>Euheterodonta</taxon>
        <taxon>Imparidentia</taxon>
        <taxon>Neoheterodontei</taxon>
        <taxon>Myida</taxon>
        <taxon>Dreissenoidea</taxon>
        <taxon>Dreissenidae</taxon>
        <taxon>Dreissena</taxon>
    </lineage>
</organism>
<dbReference type="EMBL" id="JAIWYP010000005">
    <property type="protein sequence ID" value="KAH3819252.1"/>
    <property type="molecule type" value="Genomic_DNA"/>
</dbReference>
<protein>
    <submittedName>
        <fullName evidence="2">Uncharacterized protein</fullName>
    </submittedName>
</protein>
<dbReference type="Proteomes" id="UP000828390">
    <property type="component" value="Unassembled WGS sequence"/>
</dbReference>
<dbReference type="Gene3D" id="3.80.10.10">
    <property type="entry name" value="Ribonuclease Inhibitor"/>
    <property type="match status" value="1"/>
</dbReference>
<comment type="caution">
    <text evidence="2">The sequence shown here is derived from an EMBL/GenBank/DDBJ whole genome shotgun (WGS) entry which is preliminary data.</text>
</comment>
<gene>
    <name evidence="2" type="ORF">DPMN_120986</name>
</gene>
<reference evidence="2" key="2">
    <citation type="submission" date="2020-11" db="EMBL/GenBank/DDBJ databases">
        <authorList>
            <person name="McCartney M.A."/>
            <person name="Auch B."/>
            <person name="Kono T."/>
            <person name="Mallez S."/>
            <person name="Becker A."/>
            <person name="Gohl D.M."/>
            <person name="Silverstein K.A.T."/>
            <person name="Koren S."/>
            <person name="Bechman K.B."/>
            <person name="Herman A."/>
            <person name="Abrahante J.E."/>
            <person name="Garbe J."/>
        </authorList>
    </citation>
    <scope>NUCLEOTIDE SEQUENCE</scope>
    <source>
        <strain evidence="2">Duluth1</strain>
        <tissue evidence="2">Whole animal</tissue>
    </source>
</reference>
<evidence type="ECO:0000313" key="2">
    <source>
        <dbReference type="EMBL" id="KAH3819252.1"/>
    </source>
</evidence>
<sequence length="163" mass="17981">MAAKGQLIMDPSIIDDGLVRLSGETHVLNYDTNILNLEENRDVSPGVDVDAENDVPVTTGTDSDSETEEDVEVHVDLGTKQQQIYYKTLSILPYLLILNASHNKLTTVLDFTPPRNLKEVDLSYNSIAVMADLSAHHSLAKLNLDFLNINECQVWTNVPASST</sequence>
<keyword evidence="3" id="KW-1185">Reference proteome</keyword>
<evidence type="ECO:0000256" key="1">
    <source>
        <dbReference type="SAM" id="MobiDB-lite"/>
    </source>
</evidence>
<proteinExistence type="predicted"/>
<dbReference type="InterPro" id="IPR032675">
    <property type="entry name" value="LRR_dom_sf"/>
</dbReference>
<accession>A0A9D4GLX5</accession>
<evidence type="ECO:0000313" key="3">
    <source>
        <dbReference type="Proteomes" id="UP000828390"/>
    </source>
</evidence>